<dbReference type="InterPro" id="IPR036034">
    <property type="entry name" value="PDZ_sf"/>
</dbReference>
<evidence type="ECO:0000313" key="11">
    <source>
        <dbReference type="Proteomes" id="UP000007799"/>
    </source>
</evidence>
<evidence type="ECO:0000256" key="4">
    <source>
        <dbReference type="ARBA" id="ARBA00022989"/>
    </source>
</evidence>
<feature type="signal peptide" evidence="8">
    <location>
        <begin position="1"/>
        <end position="23"/>
    </location>
</feature>
<evidence type="ECO:0000256" key="6">
    <source>
        <dbReference type="SAM" id="MobiDB-lite"/>
    </source>
</evidence>
<evidence type="ECO:0000256" key="2">
    <source>
        <dbReference type="ARBA" id="ARBA00007049"/>
    </source>
</evidence>
<dbReference type="Pfam" id="PF01988">
    <property type="entry name" value="VIT1"/>
    <property type="match status" value="1"/>
</dbReference>
<dbReference type="KEGG" id="sre:PTSG_09823"/>
<sequence length="477" mass="51099">MSRTGCCFIAALLFCAKQPSSRSSRNKAKQATTMTTTHLLHLDLSTRGVGFTIAGGTDNPTPQGNTDLVIQHVHEDGAAKAAGLQVGDRLLAVNGKCLLDLNHTTAVDLIRDAISAQFVTLWISRKHSHSDSDEDTASDNLNASPYATTSPTTTTTTTATTTAETPATATTATEAAAAAKTASRRHARCSKCDASTDGGTGLDMSLCRERWRMARRAYRKHDPELSRLAHELDTNPELHKADEGQYIKAAVFGGLDGIITTFATVASVTGANLSIGVVIIMGFANLIGDGLSMGVGEYLSAQSELQYAVSERNREEWEFDNNPSGEVREMLELYRKRGFSTQDAMQAISVMVQHPDFFIDHMMVEELGLMPPDTSVSPARKGLVMFTAFVVFGLIPLLSYLVLSSISFGGHKNSVLFGIACALTALALFTLGAVKSRYIGQRWYVSGLTMLANGSVAATAAFLVGYGLDFVVSDTEC</sequence>
<feature type="transmembrane region" description="Helical" evidence="7">
    <location>
        <begin position="262"/>
        <end position="284"/>
    </location>
</feature>
<feature type="chain" id="PRO_5003287766" evidence="8">
    <location>
        <begin position="24"/>
        <end position="477"/>
    </location>
</feature>
<dbReference type="CDD" id="cd00136">
    <property type="entry name" value="PDZ_canonical"/>
    <property type="match status" value="1"/>
</dbReference>
<gene>
    <name evidence="10" type="ORF">PTSG_09823</name>
</gene>
<dbReference type="OrthoDB" id="73465at2759"/>
<reference evidence="10" key="1">
    <citation type="submission" date="2009-08" db="EMBL/GenBank/DDBJ databases">
        <title>Annotation of Salpingoeca rosetta.</title>
        <authorList>
            <consortium name="The Broad Institute Genome Sequencing Platform"/>
            <person name="Russ C."/>
            <person name="Cuomo C."/>
            <person name="Burger G."/>
            <person name="Gray M.W."/>
            <person name="Holland P.W.H."/>
            <person name="King N."/>
            <person name="Lang F.B.F."/>
            <person name="Roger A.J."/>
            <person name="Ruiz-Trillo I."/>
            <person name="Young S.K."/>
            <person name="Zeng Q."/>
            <person name="Gargeya S."/>
            <person name="Alvarado L."/>
            <person name="Berlin A."/>
            <person name="Chapman S.B."/>
            <person name="Chen Z."/>
            <person name="Freedman E."/>
            <person name="Gellesch M."/>
            <person name="Goldberg J."/>
            <person name="Griggs A."/>
            <person name="Gujja S."/>
            <person name="Heilman E."/>
            <person name="Heiman D."/>
            <person name="Howarth C."/>
            <person name="Mehta T."/>
            <person name="Neiman D."/>
            <person name="Pearson M."/>
            <person name="Roberts A."/>
            <person name="Saif S."/>
            <person name="Shea T."/>
            <person name="Shenoy N."/>
            <person name="Sisk P."/>
            <person name="Stolte C."/>
            <person name="Sykes S."/>
            <person name="White J."/>
            <person name="Yandava C."/>
            <person name="Haas B."/>
            <person name="Nusbaum C."/>
            <person name="Birren B."/>
        </authorList>
    </citation>
    <scope>NUCLEOTIDE SEQUENCE [LARGE SCALE GENOMIC DNA]</scope>
    <source>
        <strain evidence="10">ATCC 50818</strain>
    </source>
</reference>
<dbReference type="GO" id="GO:0012505">
    <property type="term" value="C:endomembrane system"/>
    <property type="evidence" value="ECO:0007669"/>
    <property type="project" value="UniProtKB-SubCell"/>
</dbReference>
<keyword evidence="3 7" id="KW-0812">Transmembrane</keyword>
<protein>
    <submittedName>
        <fullName evidence="10">Vacuolar iron family transporter</fullName>
    </submittedName>
</protein>
<feature type="transmembrane region" description="Helical" evidence="7">
    <location>
        <begin position="383"/>
        <end position="403"/>
    </location>
</feature>
<feature type="transmembrane region" description="Helical" evidence="7">
    <location>
        <begin position="443"/>
        <end position="466"/>
    </location>
</feature>
<dbReference type="Proteomes" id="UP000007799">
    <property type="component" value="Unassembled WGS sequence"/>
</dbReference>
<dbReference type="PROSITE" id="PS50106">
    <property type="entry name" value="PDZ"/>
    <property type="match status" value="1"/>
</dbReference>
<feature type="region of interest" description="Disordered" evidence="6">
    <location>
        <begin position="129"/>
        <end position="166"/>
    </location>
</feature>
<dbReference type="GO" id="GO:0005384">
    <property type="term" value="F:manganese ion transmembrane transporter activity"/>
    <property type="evidence" value="ECO:0007669"/>
    <property type="project" value="InterPro"/>
</dbReference>
<dbReference type="SUPFAM" id="SSF50156">
    <property type="entry name" value="PDZ domain-like"/>
    <property type="match status" value="1"/>
</dbReference>
<comment type="similarity">
    <text evidence="2">Belongs to the CCC1 family.</text>
</comment>
<feature type="transmembrane region" description="Helical" evidence="7">
    <location>
        <begin position="415"/>
        <end position="434"/>
    </location>
</feature>
<dbReference type="EMBL" id="GL832985">
    <property type="protein sequence ID" value="EGD79411.1"/>
    <property type="molecule type" value="Genomic_DNA"/>
</dbReference>
<dbReference type="SMART" id="SM00228">
    <property type="entry name" value="PDZ"/>
    <property type="match status" value="1"/>
</dbReference>
<evidence type="ECO:0000313" key="10">
    <source>
        <dbReference type="EMBL" id="EGD79411.1"/>
    </source>
</evidence>
<dbReference type="AlphaFoldDB" id="F2UP56"/>
<evidence type="ECO:0000256" key="8">
    <source>
        <dbReference type="SAM" id="SignalP"/>
    </source>
</evidence>
<dbReference type="RefSeq" id="XP_004989180.1">
    <property type="nucleotide sequence ID" value="XM_004989123.1"/>
</dbReference>
<dbReference type="Pfam" id="PF00595">
    <property type="entry name" value="PDZ"/>
    <property type="match status" value="1"/>
</dbReference>
<dbReference type="InterPro" id="IPR008217">
    <property type="entry name" value="Ccc1_fam"/>
</dbReference>
<evidence type="ECO:0000256" key="5">
    <source>
        <dbReference type="ARBA" id="ARBA00023136"/>
    </source>
</evidence>
<keyword evidence="8" id="KW-0732">Signal</keyword>
<feature type="compositionally biased region" description="Low complexity" evidence="6">
    <location>
        <begin position="147"/>
        <end position="166"/>
    </location>
</feature>
<evidence type="ECO:0000259" key="9">
    <source>
        <dbReference type="PROSITE" id="PS50106"/>
    </source>
</evidence>
<keyword evidence="4 7" id="KW-1133">Transmembrane helix</keyword>
<keyword evidence="11" id="KW-1185">Reference proteome</keyword>
<comment type="subcellular location">
    <subcellularLocation>
        <location evidence="1">Endomembrane system</location>
        <topology evidence="1">Multi-pass membrane protein</topology>
    </subcellularLocation>
</comment>
<dbReference type="InParanoid" id="F2UP56"/>
<dbReference type="InterPro" id="IPR001478">
    <property type="entry name" value="PDZ"/>
</dbReference>
<evidence type="ECO:0000256" key="3">
    <source>
        <dbReference type="ARBA" id="ARBA00022692"/>
    </source>
</evidence>
<evidence type="ECO:0000256" key="1">
    <source>
        <dbReference type="ARBA" id="ARBA00004127"/>
    </source>
</evidence>
<proteinExistence type="inferred from homology"/>
<evidence type="ECO:0000256" key="7">
    <source>
        <dbReference type="SAM" id="Phobius"/>
    </source>
</evidence>
<dbReference type="STRING" id="946362.F2UP56"/>
<dbReference type="eggNOG" id="KOG0708">
    <property type="taxonomic scope" value="Eukaryota"/>
</dbReference>
<feature type="domain" description="PDZ" evidence="9">
    <location>
        <begin position="39"/>
        <end position="113"/>
    </location>
</feature>
<dbReference type="GO" id="GO:0030026">
    <property type="term" value="P:intracellular manganese ion homeostasis"/>
    <property type="evidence" value="ECO:0007669"/>
    <property type="project" value="InterPro"/>
</dbReference>
<dbReference type="Gene3D" id="2.30.42.10">
    <property type="match status" value="1"/>
</dbReference>
<dbReference type="GeneID" id="16069722"/>
<keyword evidence="5 7" id="KW-0472">Membrane</keyword>
<organism evidence="11">
    <name type="scientific">Salpingoeca rosetta (strain ATCC 50818 / BSB-021)</name>
    <dbReference type="NCBI Taxonomy" id="946362"/>
    <lineage>
        <taxon>Eukaryota</taxon>
        <taxon>Choanoflagellata</taxon>
        <taxon>Craspedida</taxon>
        <taxon>Salpingoecidae</taxon>
        <taxon>Salpingoeca</taxon>
    </lineage>
</organism>
<dbReference type="PANTHER" id="PTHR31851">
    <property type="entry name" value="FE(2+)/MN(2+) TRANSPORTER PCL1"/>
    <property type="match status" value="1"/>
</dbReference>
<accession>F2UP56</accession>
<dbReference type="CDD" id="cd02434">
    <property type="entry name" value="Nodulin-21_like_3"/>
    <property type="match status" value="1"/>
</dbReference>
<dbReference type="eggNOG" id="KOG4473">
    <property type="taxonomic scope" value="Eukaryota"/>
</dbReference>
<name>F2UP56_SALR5</name>